<comment type="caution">
    <text evidence="1">The sequence shown here is derived from an EMBL/GenBank/DDBJ whole genome shotgun (WGS) entry which is preliminary data.</text>
</comment>
<accession>A0AAD4M8H4</accession>
<dbReference type="EMBL" id="WTXG01000005">
    <property type="protein sequence ID" value="KAI0305766.1"/>
    <property type="molecule type" value="Genomic_DNA"/>
</dbReference>
<gene>
    <name evidence="1" type="ORF">B0F90DRAFT_1105191</name>
</gene>
<dbReference type="AlphaFoldDB" id="A0AAD4M8H4"/>
<name>A0AAD4M8H4_9AGAM</name>
<keyword evidence="2" id="KW-1185">Reference proteome</keyword>
<proteinExistence type="predicted"/>
<dbReference type="Proteomes" id="UP001203297">
    <property type="component" value="Unassembled WGS sequence"/>
</dbReference>
<evidence type="ECO:0000313" key="1">
    <source>
        <dbReference type="EMBL" id="KAI0305766.1"/>
    </source>
</evidence>
<sequence>MLLILKRSLFFWNSTDPSRVRVEHSDQVWFLGSATCSSAKFQRGAAAHYSFVEPFSFGKLSLIGVLSGHHSMRFQSSSTPRAPSMLFDESTVTSHNININNIYSVDQSSIDWLDLTHLPITPLEEAPLYDSMRPHQTLATLCSARKISTQLFR</sequence>
<reference evidence="1" key="1">
    <citation type="journal article" date="2022" name="New Phytol.">
        <title>Evolutionary transition to the ectomycorrhizal habit in the genomes of a hyperdiverse lineage of mushroom-forming fungi.</title>
        <authorList>
            <person name="Looney B."/>
            <person name="Miyauchi S."/>
            <person name="Morin E."/>
            <person name="Drula E."/>
            <person name="Courty P.E."/>
            <person name="Kohler A."/>
            <person name="Kuo A."/>
            <person name="LaButti K."/>
            <person name="Pangilinan J."/>
            <person name="Lipzen A."/>
            <person name="Riley R."/>
            <person name="Andreopoulos W."/>
            <person name="He G."/>
            <person name="Johnson J."/>
            <person name="Nolan M."/>
            <person name="Tritt A."/>
            <person name="Barry K.W."/>
            <person name="Grigoriev I.V."/>
            <person name="Nagy L.G."/>
            <person name="Hibbett D."/>
            <person name="Henrissat B."/>
            <person name="Matheny P.B."/>
            <person name="Labbe J."/>
            <person name="Martin F.M."/>
        </authorList>
    </citation>
    <scope>NUCLEOTIDE SEQUENCE</scope>
    <source>
        <strain evidence="1">BPL690</strain>
    </source>
</reference>
<evidence type="ECO:0000313" key="2">
    <source>
        <dbReference type="Proteomes" id="UP001203297"/>
    </source>
</evidence>
<protein>
    <submittedName>
        <fullName evidence="1">Uncharacterized protein</fullName>
    </submittedName>
</protein>
<organism evidence="1 2">
    <name type="scientific">Multifurca ochricompacta</name>
    <dbReference type="NCBI Taxonomy" id="376703"/>
    <lineage>
        <taxon>Eukaryota</taxon>
        <taxon>Fungi</taxon>
        <taxon>Dikarya</taxon>
        <taxon>Basidiomycota</taxon>
        <taxon>Agaricomycotina</taxon>
        <taxon>Agaricomycetes</taxon>
        <taxon>Russulales</taxon>
        <taxon>Russulaceae</taxon>
        <taxon>Multifurca</taxon>
    </lineage>
</organism>